<evidence type="ECO:0000313" key="6">
    <source>
        <dbReference type="EMBL" id="KAL0952272.1"/>
    </source>
</evidence>
<proteinExistence type="predicted"/>
<dbReference type="EMBL" id="JASNQZ010000010">
    <property type="protein sequence ID" value="KAL0952272.1"/>
    <property type="molecule type" value="Genomic_DNA"/>
</dbReference>
<dbReference type="InterPro" id="IPR027417">
    <property type="entry name" value="P-loop_NTPase"/>
</dbReference>
<accession>A0ABR3J9L9</accession>
<dbReference type="Proteomes" id="UP001556367">
    <property type="component" value="Unassembled WGS sequence"/>
</dbReference>
<evidence type="ECO:0000259" key="5">
    <source>
        <dbReference type="PROSITE" id="PS51194"/>
    </source>
</evidence>
<dbReference type="SMART" id="SM00490">
    <property type="entry name" value="HELICc"/>
    <property type="match status" value="1"/>
</dbReference>
<dbReference type="Pfam" id="PF00176">
    <property type="entry name" value="SNF2-rel_dom"/>
    <property type="match status" value="1"/>
</dbReference>
<dbReference type="Gene3D" id="3.40.50.300">
    <property type="entry name" value="P-loop containing nucleotide triphosphate hydrolases"/>
    <property type="match status" value="2"/>
</dbReference>
<dbReference type="PROSITE" id="PS51192">
    <property type="entry name" value="HELICASE_ATP_BIND_1"/>
    <property type="match status" value="1"/>
</dbReference>
<dbReference type="PROSITE" id="PS50096">
    <property type="entry name" value="IQ"/>
    <property type="match status" value="1"/>
</dbReference>
<protein>
    <recommendedName>
        <fullName evidence="8">P-loop containing nucleoside triphosphate hydrolase protein</fullName>
    </recommendedName>
</protein>
<evidence type="ECO:0008006" key="8">
    <source>
        <dbReference type="Google" id="ProtNLM"/>
    </source>
</evidence>
<dbReference type="CDD" id="cd18793">
    <property type="entry name" value="SF2_C_SNF"/>
    <property type="match status" value="1"/>
</dbReference>
<comment type="caution">
    <text evidence="6">The sequence shown here is derived from an EMBL/GenBank/DDBJ whole genome shotgun (WGS) entry which is preliminary data.</text>
</comment>
<feature type="domain" description="Helicase C-terminal" evidence="5">
    <location>
        <begin position="544"/>
        <end position="686"/>
    </location>
</feature>
<dbReference type="PROSITE" id="PS51194">
    <property type="entry name" value="HELICASE_CTER"/>
    <property type="match status" value="1"/>
</dbReference>
<reference evidence="7" key="1">
    <citation type="submission" date="2024-06" db="EMBL/GenBank/DDBJ databases">
        <title>Multi-omics analyses provide insights into the biosynthesis of the anticancer antibiotic pleurotin in Hohenbuehelia grisea.</title>
        <authorList>
            <person name="Weaver J.A."/>
            <person name="Alberti F."/>
        </authorList>
    </citation>
    <scope>NUCLEOTIDE SEQUENCE [LARGE SCALE GENOMIC DNA]</scope>
    <source>
        <strain evidence="7">T-177</strain>
    </source>
</reference>
<dbReference type="PANTHER" id="PTHR45626">
    <property type="entry name" value="TRANSCRIPTION TERMINATION FACTOR 2-RELATED"/>
    <property type="match status" value="1"/>
</dbReference>
<dbReference type="InterPro" id="IPR049730">
    <property type="entry name" value="SNF2/RAD54-like_C"/>
</dbReference>
<organism evidence="6 7">
    <name type="scientific">Hohenbuehelia grisea</name>
    <dbReference type="NCBI Taxonomy" id="104357"/>
    <lineage>
        <taxon>Eukaryota</taxon>
        <taxon>Fungi</taxon>
        <taxon>Dikarya</taxon>
        <taxon>Basidiomycota</taxon>
        <taxon>Agaricomycotina</taxon>
        <taxon>Agaricomycetes</taxon>
        <taxon>Agaricomycetidae</taxon>
        <taxon>Agaricales</taxon>
        <taxon>Pleurotineae</taxon>
        <taxon>Pleurotaceae</taxon>
        <taxon>Hohenbuehelia</taxon>
    </lineage>
</organism>
<feature type="domain" description="Helicase ATP-binding" evidence="4">
    <location>
        <begin position="136"/>
        <end position="365"/>
    </location>
</feature>
<dbReference type="SUPFAM" id="SSF52540">
    <property type="entry name" value="P-loop containing nucleoside triphosphate hydrolases"/>
    <property type="match status" value="2"/>
</dbReference>
<sequence length="686" mass="76948">MSTGKEEAEDLLAQIDNFRGENVRLGPLRAYLCKVNTLRKLTEWMPSLDEKLQLILVEFREMFSGLGYDLDEFGVVSKRDGLEERGSQPGDNAWDKGRDTPAAKVFQVGGPGITKFNLFWHQKAAVAALCRHSWKVTETAGVTGVLIADGVGLGKTATAMAYTAQTQRVWTSENKDGIRPAIVADRPFFVGKGKVPNAPHLYVVHPSLVHQWHSEIKRNFAPGSVDIFILPTAMTDVHKFFNDSQGAWAKSKIPLVFRIILCAHSTFVAMTQQKYETAAARHRRKPVDAPRRAKTGKKASRTTIFDFQWCTMVLDEAHYFRGNSSGAIGMFAFRNQVAFTILMTATPIMSNIRDILNLGRMIGIAQMKGEDGYEYEKALNRDLGKARREAKRANSKAAEEVIRTMAQGQEAHGPDPSDPLITVQYDYIKKIQAAFNGAIIRRSSKSKTAEGKGISESVKDYVEHFLLVKLTEREYKQLFRITAEMVKSGKFTNDGLLFENFWIHYQLGLIFLKDPEDLSDGYPELSDMEEYNPLRSTKLDVLCDLLQHLLSDDTRHFPSYSVEEKKIVFPALPPAPENGVRPQSRKVLVYHEFPTMLRPILSIMKLNGITPIPFNGTMKQAGRDAAVERFIQSDEPDSCVLLFSSVGATGLNLVRADVVILLDCIWSPLAKDQIIGRAHRFSENDI</sequence>
<dbReference type="InterPro" id="IPR000330">
    <property type="entry name" value="SNF2_N"/>
</dbReference>
<dbReference type="InterPro" id="IPR001650">
    <property type="entry name" value="Helicase_C-like"/>
</dbReference>
<gene>
    <name evidence="6" type="ORF">HGRIS_006562</name>
</gene>
<keyword evidence="3" id="KW-0067">ATP-binding</keyword>
<keyword evidence="7" id="KW-1185">Reference proteome</keyword>
<dbReference type="InterPro" id="IPR014001">
    <property type="entry name" value="Helicase_ATP-bd"/>
</dbReference>
<evidence type="ECO:0000313" key="7">
    <source>
        <dbReference type="Proteomes" id="UP001556367"/>
    </source>
</evidence>
<evidence type="ECO:0000256" key="2">
    <source>
        <dbReference type="ARBA" id="ARBA00022801"/>
    </source>
</evidence>
<keyword evidence="2" id="KW-0378">Hydrolase</keyword>
<keyword evidence="1" id="KW-0547">Nucleotide-binding</keyword>
<evidence type="ECO:0000256" key="1">
    <source>
        <dbReference type="ARBA" id="ARBA00022741"/>
    </source>
</evidence>
<dbReference type="Pfam" id="PF00271">
    <property type="entry name" value="Helicase_C"/>
    <property type="match status" value="1"/>
</dbReference>
<dbReference type="InterPro" id="IPR050628">
    <property type="entry name" value="SNF2_RAD54_helicase_TF"/>
</dbReference>
<name>A0ABR3J9L9_9AGAR</name>
<dbReference type="SMART" id="SM00487">
    <property type="entry name" value="DEXDc"/>
    <property type="match status" value="1"/>
</dbReference>
<evidence type="ECO:0000256" key="3">
    <source>
        <dbReference type="ARBA" id="ARBA00022840"/>
    </source>
</evidence>
<evidence type="ECO:0000259" key="4">
    <source>
        <dbReference type="PROSITE" id="PS51192"/>
    </source>
</evidence>